<evidence type="ECO:0000313" key="4">
    <source>
        <dbReference type="Proteomes" id="UP000275078"/>
    </source>
</evidence>
<dbReference type="GO" id="GO:0031083">
    <property type="term" value="C:BLOC-1 complex"/>
    <property type="evidence" value="ECO:0007669"/>
    <property type="project" value="TreeGrafter"/>
</dbReference>
<dbReference type="OrthoDB" id="244061at2759"/>
<keyword evidence="4" id="KW-1185">Reference proteome</keyword>
<dbReference type="Proteomes" id="UP000275078">
    <property type="component" value="Unassembled WGS sequence"/>
</dbReference>
<dbReference type="GO" id="GO:0032418">
    <property type="term" value="P:lysosome localization"/>
    <property type="evidence" value="ECO:0007669"/>
    <property type="project" value="TreeGrafter"/>
</dbReference>
<evidence type="ECO:0008006" key="5">
    <source>
        <dbReference type="Google" id="ProtNLM"/>
    </source>
</evidence>
<name>A0A3N4IK48_ASCIM</name>
<dbReference type="AlphaFoldDB" id="A0A3N4IK48"/>
<reference evidence="3 4" key="1">
    <citation type="journal article" date="2018" name="Nat. Ecol. Evol.">
        <title>Pezizomycetes genomes reveal the molecular basis of ectomycorrhizal truffle lifestyle.</title>
        <authorList>
            <person name="Murat C."/>
            <person name="Payen T."/>
            <person name="Noel B."/>
            <person name="Kuo A."/>
            <person name="Morin E."/>
            <person name="Chen J."/>
            <person name="Kohler A."/>
            <person name="Krizsan K."/>
            <person name="Balestrini R."/>
            <person name="Da Silva C."/>
            <person name="Montanini B."/>
            <person name="Hainaut M."/>
            <person name="Levati E."/>
            <person name="Barry K.W."/>
            <person name="Belfiori B."/>
            <person name="Cichocki N."/>
            <person name="Clum A."/>
            <person name="Dockter R.B."/>
            <person name="Fauchery L."/>
            <person name="Guy J."/>
            <person name="Iotti M."/>
            <person name="Le Tacon F."/>
            <person name="Lindquist E.A."/>
            <person name="Lipzen A."/>
            <person name="Malagnac F."/>
            <person name="Mello A."/>
            <person name="Molinier V."/>
            <person name="Miyauchi S."/>
            <person name="Poulain J."/>
            <person name="Riccioni C."/>
            <person name="Rubini A."/>
            <person name="Sitrit Y."/>
            <person name="Splivallo R."/>
            <person name="Traeger S."/>
            <person name="Wang M."/>
            <person name="Zifcakova L."/>
            <person name="Wipf D."/>
            <person name="Zambonelli A."/>
            <person name="Paolocci F."/>
            <person name="Nowrousian M."/>
            <person name="Ottonello S."/>
            <person name="Baldrian P."/>
            <person name="Spatafora J.W."/>
            <person name="Henrissat B."/>
            <person name="Nagy L.G."/>
            <person name="Aury J.M."/>
            <person name="Wincker P."/>
            <person name="Grigoriev I.V."/>
            <person name="Bonfante P."/>
            <person name="Martin F.M."/>
        </authorList>
    </citation>
    <scope>NUCLEOTIDE SEQUENCE [LARGE SCALE GENOMIC DNA]</scope>
    <source>
        <strain evidence="3 4">RN42</strain>
    </source>
</reference>
<dbReference type="GO" id="GO:0016197">
    <property type="term" value="P:endosomal transport"/>
    <property type="evidence" value="ECO:0007669"/>
    <property type="project" value="TreeGrafter"/>
</dbReference>
<evidence type="ECO:0000256" key="1">
    <source>
        <dbReference type="ARBA" id="ARBA00008468"/>
    </source>
</evidence>
<dbReference type="GO" id="GO:0043015">
    <property type="term" value="F:gamma-tubulin binding"/>
    <property type="evidence" value="ECO:0007669"/>
    <property type="project" value="TreeGrafter"/>
</dbReference>
<dbReference type="GO" id="GO:0099078">
    <property type="term" value="C:BORC complex"/>
    <property type="evidence" value="ECO:0007669"/>
    <property type="project" value="TreeGrafter"/>
</dbReference>
<evidence type="ECO:0000313" key="3">
    <source>
        <dbReference type="EMBL" id="RPA86219.1"/>
    </source>
</evidence>
<evidence type="ECO:0000256" key="2">
    <source>
        <dbReference type="SAM" id="Coils"/>
    </source>
</evidence>
<feature type="coiled-coil region" evidence="2">
    <location>
        <begin position="47"/>
        <end position="108"/>
    </location>
</feature>
<dbReference type="Gene3D" id="1.20.5.170">
    <property type="match status" value="1"/>
</dbReference>
<organism evidence="3 4">
    <name type="scientific">Ascobolus immersus RN42</name>
    <dbReference type="NCBI Taxonomy" id="1160509"/>
    <lineage>
        <taxon>Eukaryota</taxon>
        <taxon>Fungi</taxon>
        <taxon>Dikarya</taxon>
        <taxon>Ascomycota</taxon>
        <taxon>Pezizomycotina</taxon>
        <taxon>Pezizomycetes</taxon>
        <taxon>Pezizales</taxon>
        <taxon>Ascobolaceae</taxon>
        <taxon>Ascobolus</taxon>
    </lineage>
</organism>
<comment type="similarity">
    <text evidence="1">Belongs to the BLOC1S2 family.</text>
</comment>
<dbReference type="PANTHER" id="PTHR46479">
    <property type="entry name" value="BIOGENESIS OF LYSOSOME-RELATED ORGANELLES COMPLEX 1 SUBUNIT 2"/>
    <property type="match status" value="1"/>
</dbReference>
<sequence length="116" mass="12870">MASPPNPAQAIAGVIGALQETFEVSTNLTVSDLDRLHEKNQSLAKHYSAMAKAAENLDQDAAELKAKYAEVEKYASKVDEIEERVTNLEEMIKELDGWTAELEQKVSRLPASRRAR</sequence>
<protein>
    <recommendedName>
        <fullName evidence="5">Biogenesis of lysosome-related organelles complex 1 subunit 2</fullName>
    </recommendedName>
</protein>
<dbReference type="SUPFAM" id="SSF161270">
    <property type="entry name" value="PspA lactotransferrin-binding region"/>
    <property type="match status" value="1"/>
</dbReference>
<gene>
    <name evidence="3" type="ORF">BJ508DRAFT_411412</name>
</gene>
<dbReference type="InterPro" id="IPR019269">
    <property type="entry name" value="BLOC1_su2"/>
</dbReference>
<dbReference type="STRING" id="1160509.A0A3N4IK48"/>
<dbReference type="Pfam" id="PF10046">
    <property type="entry name" value="BLOC1_2"/>
    <property type="match status" value="1"/>
</dbReference>
<dbReference type="EMBL" id="ML119650">
    <property type="protein sequence ID" value="RPA86219.1"/>
    <property type="molecule type" value="Genomic_DNA"/>
</dbReference>
<keyword evidence="2" id="KW-0175">Coiled coil</keyword>
<dbReference type="PANTHER" id="PTHR46479:SF1">
    <property type="entry name" value="BIOGENESIS OF LYSOSOME-RELATED ORGANELLES COMPLEX 1 SUBUNIT 2"/>
    <property type="match status" value="1"/>
</dbReference>
<accession>A0A3N4IK48</accession>
<proteinExistence type="inferred from homology"/>
<dbReference type="GO" id="GO:0000930">
    <property type="term" value="C:gamma-tubulin complex"/>
    <property type="evidence" value="ECO:0007669"/>
    <property type="project" value="TreeGrafter"/>
</dbReference>